<reference evidence="2 3" key="1">
    <citation type="submission" date="2015-12" db="EMBL/GenBank/DDBJ databases">
        <title>The genome of Folsomia candida.</title>
        <authorList>
            <person name="Faddeeva A."/>
            <person name="Derks M.F."/>
            <person name="Anvar Y."/>
            <person name="Smit S."/>
            <person name="Van Straalen N."/>
            <person name="Roelofs D."/>
        </authorList>
    </citation>
    <scope>NUCLEOTIDE SEQUENCE [LARGE SCALE GENOMIC DNA]</scope>
    <source>
        <strain evidence="2 3">VU population</strain>
        <tissue evidence="2">Whole body</tissue>
    </source>
</reference>
<name>A0A226D8M9_FOLCA</name>
<proteinExistence type="predicted"/>
<sequence length="214" mass="22580">MTSYFSLGAFLLVLVSSSCPSPISDLINIEPNGIEDVERSHIANLILTALILPRITTAPPRIDELVATALTTTLPAQLEISTENIVKIIETTTHHGNNNPTGSTPAPVTILADITEITTSVTESATETTPSTMSSSKPPTYVTLPPLSPGSLGGIIREALGLVQNTIRVVGLNLLGNQALVGNPPPGLVRINETHFKLVGTRGEEVENGKIINH</sequence>
<comment type="caution">
    <text evidence="2">The sequence shown here is derived from an EMBL/GenBank/DDBJ whole genome shotgun (WGS) entry which is preliminary data.</text>
</comment>
<evidence type="ECO:0000256" key="1">
    <source>
        <dbReference type="SAM" id="SignalP"/>
    </source>
</evidence>
<organism evidence="2 3">
    <name type="scientific">Folsomia candida</name>
    <name type="common">Springtail</name>
    <dbReference type="NCBI Taxonomy" id="158441"/>
    <lineage>
        <taxon>Eukaryota</taxon>
        <taxon>Metazoa</taxon>
        <taxon>Ecdysozoa</taxon>
        <taxon>Arthropoda</taxon>
        <taxon>Hexapoda</taxon>
        <taxon>Collembola</taxon>
        <taxon>Entomobryomorpha</taxon>
        <taxon>Isotomoidea</taxon>
        <taxon>Isotomidae</taxon>
        <taxon>Proisotominae</taxon>
        <taxon>Folsomia</taxon>
    </lineage>
</organism>
<accession>A0A226D8M9</accession>
<gene>
    <name evidence="2" type="ORF">Fcan01_23840</name>
</gene>
<keyword evidence="1" id="KW-0732">Signal</keyword>
<feature type="chain" id="PRO_5012782027" evidence="1">
    <location>
        <begin position="21"/>
        <end position="214"/>
    </location>
</feature>
<dbReference type="AlphaFoldDB" id="A0A226D8M9"/>
<dbReference type="EMBL" id="LNIX01000029">
    <property type="protein sequence ID" value="OXA41490.1"/>
    <property type="molecule type" value="Genomic_DNA"/>
</dbReference>
<dbReference type="Proteomes" id="UP000198287">
    <property type="component" value="Unassembled WGS sequence"/>
</dbReference>
<feature type="signal peptide" evidence="1">
    <location>
        <begin position="1"/>
        <end position="20"/>
    </location>
</feature>
<keyword evidence="3" id="KW-1185">Reference proteome</keyword>
<evidence type="ECO:0000313" key="3">
    <source>
        <dbReference type="Proteomes" id="UP000198287"/>
    </source>
</evidence>
<evidence type="ECO:0000313" key="2">
    <source>
        <dbReference type="EMBL" id="OXA41490.1"/>
    </source>
</evidence>
<protein>
    <submittedName>
        <fullName evidence="2">Zonadhesin</fullName>
    </submittedName>
</protein>